<dbReference type="InterPro" id="IPR001387">
    <property type="entry name" value="Cro/C1-type_HTH"/>
</dbReference>
<evidence type="ECO:0000259" key="1">
    <source>
        <dbReference type="PROSITE" id="PS50943"/>
    </source>
</evidence>
<name>A0A8G0ZR97_9RHOB</name>
<gene>
    <name evidence="2" type="ORF">JO391_12765</name>
</gene>
<accession>A0A8G0ZR97</accession>
<evidence type="ECO:0000313" key="3">
    <source>
        <dbReference type="Proteomes" id="UP000826300"/>
    </source>
</evidence>
<dbReference type="GO" id="GO:0003677">
    <property type="term" value="F:DNA binding"/>
    <property type="evidence" value="ECO:0007669"/>
    <property type="project" value="InterPro"/>
</dbReference>
<dbReference type="Proteomes" id="UP000826300">
    <property type="component" value="Chromosome"/>
</dbReference>
<dbReference type="InterPro" id="IPR010982">
    <property type="entry name" value="Lambda_DNA-bd_dom_sf"/>
</dbReference>
<dbReference type="Gene3D" id="1.10.260.40">
    <property type="entry name" value="lambda repressor-like DNA-binding domains"/>
    <property type="match status" value="1"/>
</dbReference>
<feature type="domain" description="HTH cro/C1-type" evidence="1">
    <location>
        <begin position="7"/>
        <end position="43"/>
    </location>
</feature>
<proteinExistence type="predicted"/>
<dbReference type="Pfam" id="PF01381">
    <property type="entry name" value="HTH_3"/>
    <property type="match status" value="1"/>
</dbReference>
<dbReference type="PROSITE" id="PS50943">
    <property type="entry name" value="HTH_CROC1"/>
    <property type="match status" value="1"/>
</dbReference>
<organism evidence="2 3">
    <name type="scientific">Neotabrizicola shimadae</name>
    <dbReference type="NCBI Taxonomy" id="2807096"/>
    <lineage>
        <taxon>Bacteria</taxon>
        <taxon>Pseudomonadati</taxon>
        <taxon>Pseudomonadota</taxon>
        <taxon>Alphaproteobacteria</taxon>
        <taxon>Rhodobacterales</taxon>
        <taxon>Paracoccaceae</taxon>
        <taxon>Neotabrizicola</taxon>
    </lineage>
</organism>
<dbReference type="RefSeq" id="WP_220660866.1">
    <property type="nucleotide sequence ID" value="NZ_CP069370.1"/>
</dbReference>
<dbReference type="KEGG" id="nsm:JO391_12765"/>
<dbReference type="EMBL" id="CP069370">
    <property type="protein sequence ID" value="QYZ68643.1"/>
    <property type="molecule type" value="Genomic_DNA"/>
</dbReference>
<dbReference type="AlphaFoldDB" id="A0A8G0ZR97"/>
<sequence length="281" mass="30799">MALKVINMSPAALGAAVGVDKSVISRWLSGKVTPSGHNLTRIASEIARARPGFSALAFEAPAEHFARVLDLGPGTVPLRRPASAEGPSVVGLELPYDALNDARKETERRGVEYFGHYSLYYWSFTRPGRVVRMAMMLSPRDGLIEARYGANGFEFGGWALLLMNRLYIQLSEKRYQAMMFMLTNPGQQPVARRLTGLMMGPSDRLMVPTVSPMVLERERAITGDDATNIADFEAAQDFDPFEQGDSAPFEVRHCLENMVSMTRVADTGVALVQVPTAEAEG</sequence>
<protein>
    <submittedName>
        <fullName evidence="2">Helix-turn-helix transcriptional regulator</fullName>
    </submittedName>
</protein>
<dbReference type="SUPFAM" id="SSF47413">
    <property type="entry name" value="lambda repressor-like DNA-binding domains"/>
    <property type="match status" value="1"/>
</dbReference>
<reference evidence="2" key="1">
    <citation type="submission" date="2021-02" db="EMBL/GenBank/DDBJ databases">
        <title>Rhodobacter shimadae sp. nov., an aerobic anoxygenic phototrophic bacterium isolated from a hot spring.</title>
        <authorList>
            <person name="Muramatsu S."/>
            <person name="Haruta S."/>
            <person name="Hirose S."/>
            <person name="Hanada S."/>
        </authorList>
    </citation>
    <scope>NUCLEOTIDE SEQUENCE</scope>
    <source>
        <strain evidence="2">N10</strain>
    </source>
</reference>
<keyword evidence="3" id="KW-1185">Reference proteome</keyword>
<evidence type="ECO:0000313" key="2">
    <source>
        <dbReference type="EMBL" id="QYZ68643.1"/>
    </source>
</evidence>
<dbReference type="CDD" id="cd00093">
    <property type="entry name" value="HTH_XRE"/>
    <property type="match status" value="1"/>
</dbReference>